<feature type="domain" description="Signal transduction histidine kinase internal region" evidence="2">
    <location>
        <begin position="153"/>
        <end position="229"/>
    </location>
</feature>
<evidence type="ECO:0000313" key="3">
    <source>
        <dbReference type="EMBL" id="QGY43161.1"/>
    </source>
</evidence>
<dbReference type="PANTHER" id="PTHR34220">
    <property type="entry name" value="SENSOR HISTIDINE KINASE YPDA"/>
    <property type="match status" value="1"/>
</dbReference>
<dbReference type="Pfam" id="PF06580">
    <property type="entry name" value="His_kinase"/>
    <property type="match status" value="1"/>
</dbReference>
<protein>
    <recommendedName>
        <fullName evidence="2">Signal transduction histidine kinase internal region domain-containing protein</fullName>
    </recommendedName>
</protein>
<dbReference type="RefSeq" id="WP_158864020.1">
    <property type="nucleotide sequence ID" value="NZ_CP046401.1"/>
</dbReference>
<dbReference type="KEGG" id="mcos:GM418_05660"/>
<dbReference type="InterPro" id="IPR050640">
    <property type="entry name" value="Bact_2-comp_sensor_kinase"/>
</dbReference>
<keyword evidence="1" id="KW-1133">Transmembrane helix</keyword>
<accession>A0A6I6JLE8</accession>
<evidence type="ECO:0000313" key="4">
    <source>
        <dbReference type="Proteomes" id="UP000428260"/>
    </source>
</evidence>
<dbReference type="EMBL" id="CP046401">
    <property type="protein sequence ID" value="QGY43161.1"/>
    <property type="molecule type" value="Genomic_DNA"/>
</dbReference>
<feature type="transmembrane region" description="Helical" evidence="1">
    <location>
        <begin position="39"/>
        <end position="60"/>
    </location>
</feature>
<reference evidence="3 4" key="1">
    <citation type="submission" date="2019-11" db="EMBL/GenBank/DDBJ databases">
        <authorList>
            <person name="Zheng R.K."/>
            <person name="Sun C.M."/>
        </authorList>
    </citation>
    <scope>NUCLEOTIDE SEQUENCE [LARGE SCALE GENOMIC DNA]</scope>
    <source>
        <strain evidence="3 4">WC007</strain>
    </source>
</reference>
<dbReference type="GO" id="GO:0000155">
    <property type="term" value="F:phosphorelay sensor kinase activity"/>
    <property type="evidence" value="ECO:0007669"/>
    <property type="project" value="InterPro"/>
</dbReference>
<sequence length="342" mass="39076">MKTKYTILLHLPVWLLAVGLILAKAIFSPNAFAHPAFEIFQLAILVLWILGTFYIFYLYFIPCFLQKSKITAFIILSLIAICIIPFLSFYAIWLNKVAFNQPHNYSFTFTGYIISFIVTGVIGGLGSFYRFAADWFPNLGLKEKMENLQLKSEINLLKSKLNPHFLFNTLNNIDTLIETNSKNASVYLGKLSSILRYIVYDSENEKVSVTKEIDCIKDYVELQKLRFEHDDAVKLTISGVYNSCKIAPALLLPFIENIFKHGTFYSSEDKSKITIHCEGKILKLEAVNPFDKNLSANSQNKGIGLTTTQKRLELLYPKSYILNIKEQGNLFFVNLQINLNDN</sequence>
<dbReference type="PANTHER" id="PTHR34220:SF7">
    <property type="entry name" value="SENSOR HISTIDINE KINASE YPDA"/>
    <property type="match status" value="1"/>
</dbReference>
<evidence type="ECO:0000256" key="1">
    <source>
        <dbReference type="SAM" id="Phobius"/>
    </source>
</evidence>
<keyword evidence="1" id="KW-0812">Transmembrane</keyword>
<dbReference type="Proteomes" id="UP000428260">
    <property type="component" value="Chromosome"/>
</dbReference>
<dbReference type="InterPro" id="IPR010559">
    <property type="entry name" value="Sig_transdc_His_kin_internal"/>
</dbReference>
<keyword evidence="1" id="KW-0472">Membrane</keyword>
<dbReference type="GO" id="GO:0016020">
    <property type="term" value="C:membrane"/>
    <property type="evidence" value="ECO:0007669"/>
    <property type="project" value="InterPro"/>
</dbReference>
<dbReference type="AlphaFoldDB" id="A0A6I6JLE8"/>
<keyword evidence="4" id="KW-1185">Reference proteome</keyword>
<proteinExistence type="predicted"/>
<name>A0A6I6JLE8_9BACT</name>
<feature type="transmembrane region" description="Helical" evidence="1">
    <location>
        <begin position="72"/>
        <end position="93"/>
    </location>
</feature>
<evidence type="ECO:0000259" key="2">
    <source>
        <dbReference type="Pfam" id="PF06580"/>
    </source>
</evidence>
<feature type="transmembrane region" description="Helical" evidence="1">
    <location>
        <begin position="105"/>
        <end position="129"/>
    </location>
</feature>
<organism evidence="3 4">
    <name type="scientific">Maribellus comscasis</name>
    <dbReference type="NCBI Taxonomy" id="2681766"/>
    <lineage>
        <taxon>Bacteria</taxon>
        <taxon>Pseudomonadati</taxon>
        <taxon>Bacteroidota</taxon>
        <taxon>Bacteroidia</taxon>
        <taxon>Marinilabiliales</taxon>
        <taxon>Prolixibacteraceae</taxon>
        <taxon>Maribellus</taxon>
    </lineage>
</organism>
<gene>
    <name evidence="3" type="ORF">GM418_05660</name>
</gene>